<dbReference type="Proteomes" id="UP000085678">
    <property type="component" value="Unplaced"/>
</dbReference>
<feature type="compositionally biased region" description="Polar residues" evidence="1">
    <location>
        <begin position="362"/>
        <end position="388"/>
    </location>
</feature>
<organism evidence="2 3">
    <name type="scientific">Lingula anatina</name>
    <name type="common">Brachiopod</name>
    <name type="synonym">Lingula unguis</name>
    <dbReference type="NCBI Taxonomy" id="7574"/>
    <lineage>
        <taxon>Eukaryota</taxon>
        <taxon>Metazoa</taxon>
        <taxon>Spiralia</taxon>
        <taxon>Lophotrochozoa</taxon>
        <taxon>Brachiopoda</taxon>
        <taxon>Linguliformea</taxon>
        <taxon>Lingulata</taxon>
        <taxon>Lingulida</taxon>
        <taxon>Linguloidea</taxon>
        <taxon>Lingulidae</taxon>
        <taxon>Lingula</taxon>
    </lineage>
</organism>
<dbReference type="RefSeq" id="XP_013401305.1">
    <property type="nucleotide sequence ID" value="XM_013545851.2"/>
</dbReference>
<evidence type="ECO:0000256" key="1">
    <source>
        <dbReference type="SAM" id="MobiDB-lite"/>
    </source>
</evidence>
<gene>
    <name evidence="3 4 5" type="primary">LOC106167144</name>
</gene>
<keyword evidence="2" id="KW-1185">Reference proteome</keyword>
<evidence type="ECO:0000313" key="2">
    <source>
        <dbReference type="Proteomes" id="UP000085678"/>
    </source>
</evidence>
<accession>A0A1S3ISW7</accession>
<feature type="region of interest" description="Disordered" evidence="1">
    <location>
        <begin position="21"/>
        <end position="50"/>
    </location>
</feature>
<dbReference type="RefSeq" id="XP_013401307.1">
    <property type="nucleotide sequence ID" value="XM_013545853.2"/>
</dbReference>
<feature type="compositionally biased region" description="Low complexity" evidence="1">
    <location>
        <begin position="348"/>
        <end position="361"/>
    </location>
</feature>
<sequence>MFDQQEYEAQQLEALKENLANVIQTQDTSGQSKQPMTETGDEKTKSSLCPSGLKLRTEDKQQVEEHASEVNPIEDEKKKLWNEIDEKKAKQMLALSSNYENVILPSTGVNRDQYHHAYTSPDQATSRLCLPGPNIKVWTDDEQQVEACASEVNTNEDEKKKLWNEIDEKKAKQMLALSSNYENVILPSTGVNRDQYHHAYTSPDQNLQLLTPRYPFSNMFASSQHIHQKLALFDNCKHVLPPRRGVYPSYHENNPKEFLPIRLKYSVHPVNRDQYHHTDTSLDQNILHQFKEDATERRKKKVESYGQNEHLIEPKQVTDKDLMQDTLNECVKPSTNFPDFSTNAKQDNTTSSTTPSLNNKSMYSAANPKQENTTSLQIQAEETKSVPNEESESFTIKGWTEKRPALEKDEVSKDFKTKPPSPDKLPDEKLHSKGKHPPCYTKSKYEHRNNMTTMFYILSIIFVFFPLIANAPDVPEPTDVNSPTAVDGTDINSNNNYYPVHPQPPVQVQDNGEDIHHQAGQQQAVDLTQYHDLHPVHPQPPVQVQDNGQDIHHQASQ</sequence>
<protein>
    <submittedName>
        <fullName evidence="3 4">Uncharacterized protein LOC106167144 isoform X1</fullName>
    </submittedName>
</protein>
<dbReference type="AlphaFoldDB" id="A0A1S3ISW7"/>
<dbReference type="RefSeq" id="XP_013401306.1">
    <property type="nucleotide sequence ID" value="XM_013545852.2"/>
</dbReference>
<reference evidence="3 4" key="1">
    <citation type="submission" date="2025-04" db="UniProtKB">
        <authorList>
            <consortium name="RefSeq"/>
        </authorList>
    </citation>
    <scope>IDENTIFICATION</scope>
    <source>
        <tissue evidence="3 4">Gonads</tissue>
    </source>
</reference>
<feature type="compositionally biased region" description="Polar residues" evidence="1">
    <location>
        <begin position="333"/>
        <end position="347"/>
    </location>
</feature>
<feature type="region of interest" description="Disordered" evidence="1">
    <location>
        <begin position="333"/>
        <end position="443"/>
    </location>
</feature>
<proteinExistence type="predicted"/>
<evidence type="ECO:0000313" key="5">
    <source>
        <dbReference type="RefSeq" id="XP_013401307.1"/>
    </source>
</evidence>
<evidence type="ECO:0000313" key="3">
    <source>
        <dbReference type="RefSeq" id="XP_013401305.1"/>
    </source>
</evidence>
<feature type="compositionally biased region" description="Polar residues" evidence="1">
    <location>
        <begin position="479"/>
        <end position="497"/>
    </location>
</feature>
<feature type="region of interest" description="Disordered" evidence="1">
    <location>
        <begin position="479"/>
        <end position="511"/>
    </location>
</feature>
<name>A0A1S3ISW7_LINAN</name>
<dbReference type="KEGG" id="lak:106167144"/>
<feature type="compositionally biased region" description="Polar residues" evidence="1">
    <location>
        <begin position="21"/>
        <end position="37"/>
    </location>
</feature>
<evidence type="ECO:0000313" key="4">
    <source>
        <dbReference type="RefSeq" id="XP_013401306.1"/>
    </source>
</evidence>
<feature type="compositionally biased region" description="Basic and acidic residues" evidence="1">
    <location>
        <begin position="399"/>
        <end position="417"/>
    </location>
</feature>
<feature type="region of interest" description="Disordered" evidence="1">
    <location>
        <begin position="533"/>
        <end position="557"/>
    </location>
</feature>
<dbReference type="GeneID" id="106167144"/>